<protein>
    <recommendedName>
        <fullName evidence="3">WxL domain-containing protein</fullName>
    </recommendedName>
</protein>
<reference evidence="1 2" key="1">
    <citation type="submission" date="2019-07" db="EMBL/GenBank/DDBJ databases">
        <title>Whole genome shotgun sequence of Enterococcus mundtii NBRC 100490.</title>
        <authorList>
            <person name="Hosoyama A."/>
            <person name="Uohara A."/>
            <person name="Ohji S."/>
            <person name="Ichikawa N."/>
        </authorList>
    </citation>
    <scope>NUCLEOTIDE SEQUENCE [LARGE SCALE GENOMIC DNA]</scope>
    <source>
        <strain evidence="1 2">NBRC 100490</strain>
    </source>
</reference>
<dbReference type="RefSeq" id="WP_161370187.1">
    <property type="nucleotide sequence ID" value="NZ_WXOZ01000018.1"/>
</dbReference>
<organism evidence="1 2">
    <name type="scientific">Enterococcus mundtii</name>
    <dbReference type="NCBI Taxonomy" id="53346"/>
    <lineage>
        <taxon>Bacteria</taxon>
        <taxon>Bacillati</taxon>
        <taxon>Bacillota</taxon>
        <taxon>Bacilli</taxon>
        <taxon>Lactobacillales</taxon>
        <taxon>Enterococcaceae</taxon>
        <taxon>Enterococcus</taxon>
    </lineage>
</organism>
<evidence type="ECO:0008006" key="3">
    <source>
        <dbReference type="Google" id="ProtNLM"/>
    </source>
</evidence>
<sequence>MKMKIGKKRVRQNRNRLTGLVLSTVVFISAPLISMQVNAQTKEVVNQDISTITQTDDYGEITGDGSLAARDWMSYSSRKKFGSGNYEYEAGNMPDINGTSVGLKAVDPVFDSTGKAVLTSTDNPPGMTVNSEINTKQKKGPYGQAAIFLDAMIDWTSDFTMTYGIDGSTGYGNKGTGLYFAPLRAEDWLNYENGGTVPFPMGGTVLPTLTLTGPTLGYLISEIPNAFGLNASGDQLSSMRMAYVNVDRLGVTYYEGGATMFDPKNPGKTFIWKKGGSSTTLASGYSQTIAENGVEIATPSEDFTSATYSVKYTASSGLLTITSSAKLPKGFTGIGNLASAAVGSTPVFQTTIPSQLKGQIYSLGIGRNTYWTLGIGHGKAVSSAGQSFPDYPSQPLTTSVKVGDYSFGVATSSVEVHYVDESGKSIATNTTIKANVDTMIGVNGLSPDAANARWSYDAKPISGYSPIRAEDVLVSKTDKNVLTITYEQKSSPATTTFDFAYDPTAQHTPSIPKSILENGYVGDKISTTEAQIMTNVPLGYQVAKVTCPDGSEKQTIAEALKSYPSMTQEKNTFTVQLAPRTDSMVQIIFAKIDPSQNFALPETISYKGTTGENLPDIVKDVNDQVEDHLIIKTVTGPNGKTYDNITDAQMENPYFVDQGEFIVHLLDRGEINLTVPHTIDFGLNEVTSQTQRLVGKLDDKIAVNDSRDSSYQSNWSVAVAQREAIHEVDATGQTVLNGISFDGRLGFYDGTSNQFLSSSPLIIFNQNAPSTGLTDISDSWVNQRFFLEAPVINQKTNTRFTGTLSWSLILAP</sequence>
<keyword evidence="2" id="KW-1185">Reference proteome</keyword>
<proteinExistence type="predicted"/>
<dbReference type="Proteomes" id="UP000321175">
    <property type="component" value="Unassembled WGS sequence"/>
</dbReference>
<comment type="caution">
    <text evidence="1">The sequence shown here is derived from an EMBL/GenBank/DDBJ whole genome shotgun (WGS) entry which is preliminary data.</text>
</comment>
<dbReference type="EMBL" id="BJWA01000035">
    <property type="protein sequence ID" value="GEL81753.1"/>
    <property type="molecule type" value="Genomic_DNA"/>
</dbReference>
<gene>
    <name evidence="1" type="ORF">EMU01_28970</name>
</gene>
<evidence type="ECO:0000313" key="2">
    <source>
        <dbReference type="Proteomes" id="UP000321175"/>
    </source>
</evidence>
<evidence type="ECO:0000313" key="1">
    <source>
        <dbReference type="EMBL" id="GEL81753.1"/>
    </source>
</evidence>
<name>A0ABQ0VGC2_ENTMU</name>
<accession>A0ABQ0VGC2</accession>
<dbReference type="Gene3D" id="3.10.20.320">
    <property type="entry name" value="Putative peptidoglycan bound protein (lpxtg motif)"/>
    <property type="match status" value="1"/>
</dbReference>